<dbReference type="NCBIfam" id="TIGR01499">
    <property type="entry name" value="folC"/>
    <property type="match status" value="1"/>
</dbReference>
<dbReference type="Pfam" id="PF02875">
    <property type="entry name" value="Mur_ligase_C"/>
    <property type="match status" value="1"/>
</dbReference>
<evidence type="ECO:0000256" key="11">
    <source>
        <dbReference type="ARBA" id="ARBA00022840"/>
    </source>
</evidence>
<comment type="catalytic activity">
    <reaction evidence="19">
        <text>(6R)-5,10-methylenetetrahydrofolyl-(gamma-L-Glu)(n) + L-glutamate + ATP = (6R)-5,10-methylenetetrahydrofolyl-(gamma-L-Glu)(n+1) + ADP + phosphate + H(+)</text>
        <dbReference type="Rhea" id="RHEA:51912"/>
        <dbReference type="Rhea" id="RHEA-COMP:13257"/>
        <dbReference type="Rhea" id="RHEA-COMP:13258"/>
        <dbReference type="ChEBI" id="CHEBI:15378"/>
        <dbReference type="ChEBI" id="CHEBI:29985"/>
        <dbReference type="ChEBI" id="CHEBI:30616"/>
        <dbReference type="ChEBI" id="CHEBI:43474"/>
        <dbReference type="ChEBI" id="CHEBI:136572"/>
        <dbReference type="ChEBI" id="CHEBI:456216"/>
        <dbReference type="EC" id="6.3.2.17"/>
    </reaction>
</comment>
<dbReference type="SUPFAM" id="SSF53623">
    <property type="entry name" value="MurD-like peptide ligases, catalytic domain"/>
    <property type="match status" value="1"/>
</dbReference>
<evidence type="ECO:0000256" key="5">
    <source>
        <dbReference type="ARBA" id="ARBA00013023"/>
    </source>
</evidence>
<dbReference type="PANTHER" id="PTHR11136:SF0">
    <property type="entry name" value="DIHYDROFOLATE SYNTHETASE-RELATED"/>
    <property type="match status" value="1"/>
</dbReference>
<keyword evidence="8 21" id="KW-0436">Ligase</keyword>
<keyword evidence="25" id="KW-1185">Reference proteome</keyword>
<dbReference type="InterPro" id="IPR036565">
    <property type="entry name" value="Mur-like_cat_sf"/>
</dbReference>
<comment type="function">
    <text evidence="1">Functions in two distinct reactions of the de novo folate biosynthetic pathway. Catalyzes the addition of a glutamate residue to dihydropteroate (7,8-dihydropteroate or H2Pte) to form dihydrofolate (7,8-dihydrofolate monoglutamate or H2Pte-Glu). Also catalyzes successive additions of L-glutamate to tetrahydrofolate or 10-formyltetrahydrofolate or 5,10-methylenetetrahydrofolate, leading to folylpolyglutamate derivatives.</text>
</comment>
<accession>A0ABP7QRU8</accession>
<keyword evidence="10 21" id="KW-0547">Nucleotide-binding</keyword>
<feature type="domain" description="Mur ligase C-terminal" evidence="22">
    <location>
        <begin position="306"/>
        <end position="423"/>
    </location>
</feature>
<dbReference type="SUPFAM" id="SSF53244">
    <property type="entry name" value="MurD-like peptide ligases, peptide-binding domain"/>
    <property type="match status" value="1"/>
</dbReference>
<dbReference type="InterPro" id="IPR004101">
    <property type="entry name" value="Mur_ligase_C"/>
</dbReference>
<evidence type="ECO:0000256" key="13">
    <source>
        <dbReference type="ARBA" id="ARBA00022909"/>
    </source>
</evidence>
<dbReference type="Gene3D" id="3.90.190.20">
    <property type="entry name" value="Mur ligase, C-terminal domain"/>
    <property type="match status" value="1"/>
</dbReference>
<evidence type="ECO:0000256" key="16">
    <source>
        <dbReference type="ARBA" id="ARBA00032510"/>
    </source>
</evidence>
<comment type="pathway">
    <text evidence="2">Cofactor biosynthesis; tetrahydrofolate biosynthesis; 7,8-dihydrofolate from 2-amino-4-hydroxy-6-hydroxymethyl-7,8-dihydropteridine diphosphate and 4-aminobenzoate: step 2/2.</text>
</comment>
<proteinExistence type="inferred from homology"/>
<dbReference type="EC" id="6.3.2.17" evidence="6"/>
<dbReference type="EMBL" id="BAABDI010000030">
    <property type="protein sequence ID" value="GAA3986664.1"/>
    <property type="molecule type" value="Genomic_DNA"/>
</dbReference>
<reference evidence="25" key="1">
    <citation type="journal article" date="2019" name="Int. J. Syst. Evol. Microbiol.">
        <title>The Global Catalogue of Microorganisms (GCM) 10K type strain sequencing project: providing services to taxonomists for standard genome sequencing and annotation.</title>
        <authorList>
            <consortium name="The Broad Institute Genomics Platform"/>
            <consortium name="The Broad Institute Genome Sequencing Center for Infectious Disease"/>
            <person name="Wu L."/>
            <person name="Ma J."/>
        </authorList>
    </citation>
    <scope>NUCLEOTIDE SEQUENCE [LARGE SCALE GENOMIC DNA]</scope>
    <source>
        <strain evidence="25">JCM 17217</strain>
    </source>
</reference>
<dbReference type="Pfam" id="PF08245">
    <property type="entry name" value="Mur_ligase_M"/>
    <property type="match status" value="1"/>
</dbReference>
<comment type="pathway">
    <text evidence="3">Cofactor biosynthesis; tetrahydrofolylpolyglutamate biosynthesis.</text>
</comment>
<evidence type="ECO:0000313" key="24">
    <source>
        <dbReference type="EMBL" id="GAA3986664.1"/>
    </source>
</evidence>
<evidence type="ECO:0000256" key="6">
    <source>
        <dbReference type="ARBA" id="ARBA00013025"/>
    </source>
</evidence>
<dbReference type="PIRSF" id="PIRSF001563">
    <property type="entry name" value="Folylpolyglu_synth"/>
    <property type="match status" value="1"/>
</dbReference>
<evidence type="ECO:0000313" key="25">
    <source>
        <dbReference type="Proteomes" id="UP001501556"/>
    </source>
</evidence>
<evidence type="ECO:0000256" key="21">
    <source>
        <dbReference type="PIRNR" id="PIRNR001563"/>
    </source>
</evidence>
<evidence type="ECO:0000256" key="14">
    <source>
        <dbReference type="ARBA" id="ARBA00030048"/>
    </source>
</evidence>
<evidence type="ECO:0000256" key="17">
    <source>
        <dbReference type="ARBA" id="ARBA00047493"/>
    </source>
</evidence>
<keyword evidence="9" id="KW-0479">Metal-binding</keyword>
<comment type="catalytic activity">
    <reaction evidence="18">
        <text>10-formyltetrahydrofolyl-(gamma-L-Glu)(n) + L-glutamate + ATP = 10-formyltetrahydrofolyl-(gamma-L-Glu)(n+1) + ADP + phosphate + H(+)</text>
        <dbReference type="Rhea" id="RHEA:51904"/>
        <dbReference type="Rhea" id="RHEA-COMP:13088"/>
        <dbReference type="Rhea" id="RHEA-COMP:14300"/>
        <dbReference type="ChEBI" id="CHEBI:15378"/>
        <dbReference type="ChEBI" id="CHEBI:29985"/>
        <dbReference type="ChEBI" id="CHEBI:30616"/>
        <dbReference type="ChEBI" id="CHEBI:43474"/>
        <dbReference type="ChEBI" id="CHEBI:134413"/>
        <dbReference type="ChEBI" id="CHEBI:456216"/>
        <dbReference type="EC" id="6.3.2.17"/>
    </reaction>
</comment>
<evidence type="ECO:0000256" key="2">
    <source>
        <dbReference type="ARBA" id="ARBA00004799"/>
    </source>
</evidence>
<evidence type="ECO:0000256" key="12">
    <source>
        <dbReference type="ARBA" id="ARBA00022842"/>
    </source>
</evidence>
<dbReference type="Proteomes" id="UP001501556">
    <property type="component" value="Unassembled WGS sequence"/>
</dbReference>
<evidence type="ECO:0000256" key="15">
    <source>
        <dbReference type="ARBA" id="ARBA00030592"/>
    </source>
</evidence>
<sequence length="435" mass="46705">MTYPETLAYLYDQLPMFQRVGAAGYKKGLGNTLVLAEALGHPERQFRSVHVAGTNGKGSSSHMLAAVLQAAGYKVGLYTSPHLREFTERIRVNGQEIAPEYLVEWVARWRPLFAEVQPSFFEMCVALAFAYFAEQRVDVAVVEVGLGGRFDSTNIITPLVSLITNISFDHQALLGNTLPEIAGEKAGIIKQGVPVVVSQTQPEVALVFQREATAQLAHLVVADQIYQASFAAEPSPETGLRPLAITQHGRPYLPNAELGLPGDYQQSNLPGVLATLDELRAQGFRITEAAVRTGLRQVTTLTGLRGRWSIIGRRPLVVCDTGHNAAGLEMVVTQLRRLPHQRLHLVIGTVNDKDVPGMLALLPTEGLFYFCAANIPRALPAAELAAMAAAAGLHGQAHGSVAAAVAAARVAATADDVVFIGGSTFVVAEVEELYS</sequence>
<evidence type="ECO:0000256" key="3">
    <source>
        <dbReference type="ARBA" id="ARBA00005150"/>
    </source>
</evidence>
<evidence type="ECO:0000256" key="20">
    <source>
        <dbReference type="ARBA" id="ARBA00049161"/>
    </source>
</evidence>
<name>A0ABP7QRU8_9BACT</name>
<organism evidence="24 25">
    <name type="scientific">Hymenobacter antarcticus</name>
    <dbReference type="NCBI Taxonomy" id="486270"/>
    <lineage>
        <taxon>Bacteria</taxon>
        <taxon>Pseudomonadati</taxon>
        <taxon>Bacteroidota</taxon>
        <taxon>Cytophagia</taxon>
        <taxon>Cytophagales</taxon>
        <taxon>Hymenobacteraceae</taxon>
        <taxon>Hymenobacter</taxon>
    </lineage>
</organism>
<protein>
    <recommendedName>
        <fullName evidence="7">Dihydrofolate synthase/folylpolyglutamate synthase</fullName>
        <ecNumber evidence="5">6.3.2.12</ecNumber>
        <ecNumber evidence="6">6.3.2.17</ecNumber>
    </recommendedName>
    <alternativeName>
        <fullName evidence="16">Folylpoly-gamma-glutamate synthetase-dihydrofolate synthetase</fullName>
    </alternativeName>
    <alternativeName>
        <fullName evidence="14">Folylpolyglutamate synthetase</fullName>
    </alternativeName>
    <alternativeName>
        <fullName evidence="15">Tetrahydrofolylpolyglutamate synthase</fullName>
    </alternativeName>
</protein>
<dbReference type="InterPro" id="IPR001645">
    <property type="entry name" value="Folylpolyglutamate_synth"/>
</dbReference>
<dbReference type="PANTHER" id="PTHR11136">
    <property type="entry name" value="FOLYLPOLYGLUTAMATE SYNTHASE-RELATED"/>
    <property type="match status" value="1"/>
</dbReference>
<evidence type="ECO:0000259" key="23">
    <source>
        <dbReference type="Pfam" id="PF08245"/>
    </source>
</evidence>
<dbReference type="RefSeq" id="WP_345126300.1">
    <property type="nucleotide sequence ID" value="NZ_BAABDI010000030.1"/>
</dbReference>
<evidence type="ECO:0000256" key="18">
    <source>
        <dbReference type="ARBA" id="ARBA00047808"/>
    </source>
</evidence>
<evidence type="ECO:0000256" key="1">
    <source>
        <dbReference type="ARBA" id="ARBA00002714"/>
    </source>
</evidence>
<dbReference type="Gene3D" id="3.40.1190.10">
    <property type="entry name" value="Mur-like, catalytic domain"/>
    <property type="match status" value="1"/>
</dbReference>
<dbReference type="PROSITE" id="PS01012">
    <property type="entry name" value="FOLYLPOLYGLU_SYNT_2"/>
    <property type="match status" value="1"/>
</dbReference>
<comment type="catalytic activity">
    <reaction evidence="17">
        <text>(6S)-5,6,7,8-tetrahydrofolyl-(gamma-L-Glu)(n) + L-glutamate + ATP = (6S)-5,6,7,8-tetrahydrofolyl-(gamma-L-Glu)(n+1) + ADP + phosphate + H(+)</text>
        <dbReference type="Rhea" id="RHEA:10580"/>
        <dbReference type="Rhea" id="RHEA-COMP:14738"/>
        <dbReference type="Rhea" id="RHEA-COMP:14740"/>
        <dbReference type="ChEBI" id="CHEBI:15378"/>
        <dbReference type="ChEBI" id="CHEBI:29985"/>
        <dbReference type="ChEBI" id="CHEBI:30616"/>
        <dbReference type="ChEBI" id="CHEBI:43474"/>
        <dbReference type="ChEBI" id="CHEBI:141005"/>
        <dbReference type="ChEBI" id="CHEBI:456216"/>
        <dbReference type="EC" id="6.3.2.17"/>
    </reaction>
</comment>
<keyword evidence="11 21" id="KW-0067">ATP-binding</keyword>
<dbReference type="InterPro" id="IPR013221">
    <property type="entry name" value="Mur_ligase_cen"/>
</dbReference>
<keyword evidence="12" id="KW-0460">Magnesium</keyword>
<dbReference type="EC" id="6.3.2.12" evidence="5"/>
<dbReference type="InterPro" id="IPR018109">
    <property type="entry name" value="Folylpolyglutamate_synth_CS"/>
</dbReference>
<evidence type="ECO:0000256" key="19">
    <source>
        <dbReference type="ARBA" id="ARBA00049035"/>
    </source>
</evidence>
<comment type="similarity">
    <text evidence="4 21">Belongs to the folylpolyglutamate synthase family.</text>
</comment>
<evidence type="ECO:0000256" key="7">
    <source>
        <dbReference type="ARBA" id="ARBA00019357"/>
    </source>
</evidence>
<evidence type="ECO:0000256" key="8">
    <source>
        <dbReference type="ARBA" id="ARBA00022598"/>
    </source>
</evidence>
<dbReference type="InterPro" id="IPR036615">
    <property type="entry name" value="Mur_ligase_C_dom_sf"/>
</dbReference>
<gene>
    <name evidence="24" type="ORF">GCM10022407_34300</name>
</gene>
<comment type="caution">
    <text evidence="24">The sequence shown here is derived from an EMBL/GenBank/DDBJ whole genome shotgun (WGS) entry which is preliminary data.</text>
</comment>
<keyword evidence="13" id="KW-0289">Folate biosynthesis</keyword>
<comment type="catalytic activity">
    <reaction evidence="20">
        <text>7,8-dihydropteroate + L-glutamate + ATP = 7,8-dihydrofolate + ADP + phosphate + H(+)</text>
        <dbReference type="Rhea" id="RHEA:23584"/>
        <dbReference type="ChEBI" id="CHEBI:15378"/>
        <dbReference type="ChEBI" id="CHEBI:17839"/>
        <dbReference type="ChEBI" id="CHEBI:29985"/>
        <dbReference type="ChEBI" id="CHEBI:30616"/>
        <dbReference type="ChEBI" id="CHEBI:43474"/>
        <dbReference type="ChEBI" id="CHEBI:57451"/>
        <dbReference type="ChEBI" id="CHEBI:456216"/>
        <dbReference type="EC" id="6.3.2.12"/>
    </reaction>
</comment>
<feature type="domain" description="Mur ligase central" evidence="23">
    <location>
        <begin position="51"/>
        <end position="274"/>
    </location>
</feature>
<evidence type="ECO:0000256" key="9">
    <source>
        <dbReference type="ARBA" id="ARBA00022723"/>
    </source>
</evidence>
<evidence type="ECO:0000259" key="22">
    <source>
        <dbReference type="Pfam" id="PF02875"/>
    </source>
</evidence>
<evidence type="ECO:0000256" key="10">
    <source>
        <dbReference type="ARBA" id="ARBA00022741"/>
    </source>
</evidence>
<evidence type="ECO:0000256" key="4">
    <source>
        <dbReference type="ARBA" id="ARBA00008276"/>
    </source>
</evidence>